<name>A0A8H4SV26_9HYPO</name>
<comment type="similarity">
    <text evidence="2">Belongs to the cytochrome P450 family.</text>
</comment>
<keyword evidence="7" id="KW-0503">Monooxygenase</keyword>
<reference evidence="8" key="2">
    <citation type="submission" date="2020-05" db="EMBL/GenBank/DDBJ databases">
        <authorList>
            <person name="Kim H.-S."/>
            <person name="Proctor R.H."/>
            <person name="Brown D.W."/>
        </authorList>
    </citation>
    <scope>NUCLEOTIDE SEQUENCE</scope>
    <source>
        <strain evidence="8">NRRL 20472</strain>
    </source>
</reference>
<dbReference type="SUPFAM" id="SSF48264">
    <property type="entry name" value="Cytochrome P450"/>
    <property type="match status" value="1"/>
</dbReference>
<dbReference type="InterPro" id="IPR036396">
    <property type="entry name" value="Cyt_P450_sf"/>
</dbReference>
<evidence type="ECO:0008006" key="10">
    <source>
        <dbReference type="Google" id="ProtNLM"/>
    </source>
</evidence>
<keyword evidence="4" id="KW-0479">Metal-binding</keyword>
<evidence type="ECO:0000256" key="2">
    <source>
        <dbReference type="ARBA" id="ARBA00010617"/>
    </source>
</evidence>
<evidence type="ECO:0000256" key="7">
    <source>
        <dbReference type="ARBA" id="ARBA00023033"/>
    </source>
</evidence>
<dbReference type="PANTHER" id="PTHR24305:SF29">
    <property type="entry name" value="BENZOATE-PARA-HYDROXYLASE"/>
    <property type="match status" value="1"/>
</dbReference>
<accession>A0A8H4SV26</accession>
<evidence type="ECO:0000313" key="8">
    <source>
        <dbReference type="EMBL" id="KAF4946237.1"/>
    </source>
</evidence>
<evidence type="ECO:0000256" key="6">
    <source>
        <dbReference type="ARBA" id="ARBA00023004"/>
    </source>
</evidence>
<sequence length="200" mass="22858">MSPIRRFPGPAWAKLSSFWLASQCRHTRRSEAVMKLHKRYGDFVQIGPNHISINNPIAVAKIYGPKTGFTKSAFYDAFLQVTPVVFNTRNVVEHTRKKRYINSAFSARALSQFEPCMDSELLHWKKQLLVIAQQTGTNELDFVIWTNFLAFDVISSFAFGEPFGSIKMAEDPYRLIETIDSRGEFFNAIGSLSSHLRPFM</sequence>
<dbReference type="OrthoDB" id="1470350at2759"/>
<keyword evidence="9" id="KW-1185">Reference proteome</keyword>
<dbReference type="PANTHER" id="PTHR24305">
    <property type="entry name" value="CYTOCHROME P450"/>
    <property type="match status" value="1"/>
</dbReference>
<dbReference type="GO" id="GO:0016705">
    <property type="term" value="F:oxidoreductase activity, acting on paired donors, with incorporation or reduction of molecular oxygen"/>
    <property type="evidence" value="ECO:0007669"/>
    <property type="project" value="InterPro"/>
</dbReference>
<feature type="non-terminal residue" evidence="8">
    <location>
        <position position="1"/>
    </location>
</feature>
<dbReference type="EMBL" id="JABEXW010001183">
    <property type="protein sequence ID" value="KAF4946237.1"/>
    <property type="molecule type" value="Genomic_DNA"/>
</dbReference>
<gene>
    <name evidence="8" type="ORF">FSARC_14245</name>
</gene>
<proteinExistence type="inferred from homology"/>
<evidence type="ECO:0000256" key="5">
    <source>
        <dbReference type="ARBA" id="ARBA00023002"/>
    </source>
</evidence>
<evidence type="ECO:0000313" key="9">
    <source>
        <dbReference type="Proteomes" id="UP000622797"/>
    </source>
</evidence>
<reference evidence="8" key="1">
    <citation type="journal article" date="2020" name="BMC Genomics">
        <title>Correction to: Identification and distribution of gene clusters required for synthesis of sphingolipid metabolism inhibitors in diverse species of the filamentous fungus Fusarium.</title>
        <authorList>
            <person name="Kim H.S."/>
            <person name="Lohmar J.M."/>
            <person name="Busman M."/>
            <person name="Brown D.W."/>
            <person name="Naumann T.A."/>
            <person name="Divon H.H."/>
            <person name="Lysoe E."/>
            <person name="Uhlig S."/>
            <person name="Proctor R.H."/>
        </authorList>
    </citation>
    <scope>NUCLEOTIDE SEQUENCE</scope>
    <source>
        <strain evidence="8">NRRL 20472</strain>
    </source>
</reference>
<evidence type="ECO:0000256" key="4">
    <source>
        <dbReference type="ARBA" id="ARBA00022723"/>
    </source>
</evidence>
<evidence type="ECO:0000256" key="1">
    <source>
        <dbReference type="ARBA" id="ARBA00001971"/>
    </source>
</evidence>
<dbReference type="Proteomes" id="UP000622797">
    <property type="component" value="Unassembled WGS sequence"/>
</dbReference>
<dbReference type="Pfam" id="PF00067">
    <property type="entry name" value="p450"/>
    <property type="match status" value="1"/>
</dbReference>
<keyword evidence="6" id="KW-0408">Iron</keyword>
<dbReference type="AlphaFoldDB" id="A0A8H4SV26"/>
<dbReference type="GO" id="GO:0005506">
    <property type="term" value="F:iron ion binding"/>
    <property type="evidence" value="ECO:0007669"/>
    <property type="project" value="InterPro"/>
</dbReference>
<dbReference type="InterPro" id="IPR001128">
    <property type="entry name" value="Cyt_P450"/>
</dbReference>
<keyword evidence="5" id="KW-0560">Oxidoreductase</keyword>
<dbReference type="InterPro" id="IPR050121">
    <property type="entry name" value="Cytochrome_P450_monoxygenase"/>
</dbReference>
<organism evidence="8 9">
    <name type="scientific">Fusarium sarcochroum</name>
    <dbReference type="NCBI Taxonomy" id="1208366"/>
    <lineage>
        <taxon>Eukaryota</taxon>
        <taxon>Fungi</taxon>
        <taxon>Dikarya</taxon>
        <taxon>Ascomycota</taxon>
        <taxon>Pezizomycotina</taxon>
        <taxon>Sordariomycetes</taxon>
        <taxon>Hypocreomycetidae</taxon>
        <taxon>Hypocreales</taxon>
        <taxon>Nectriaceae</taxon>
        <taxon>Fusarium</taxon>
        <taxon>Fusarium lateritium species complex</taxon>
    </lineage>
</organism>
<keyword evidence="3" id="KW-0349">Heme</keyword>
<dbReference type="GO" id="GO:0020037">
    <property type="term" value="F:heme binding"/>
    <property type="evidence" value="ECO:0007669"/>
    <property type="project" value="InterPro"/>
</dbReference>
<dbReference type="Gene3D" id="1.10.630.10">
    <property type="entry name" value="Cytochrome P450"/>
    <property type="match status" value="1"/>
</dbReference>
<protein>
    <recommendedName>
        <fullName evidence="10">Cytochrome P450</fullName>
    </recommendedName>
</protein>
<evidence type="ECO:0000256" key="3">
    <source>
        <dbReference type="ARBA" id="ARBA00022617"/>
    </source>
</evidence>
<comment type="caution">
    <text evidence="8">The sequence shown here is derived from an EMBL/GenBank/DDBJ whole genome shotgun (WGS) entry which is preliminary data.</text>
</comment>
<comment type="cofactor">
    <cofactor evidence="1">
        <name>heme</name>
        <dbReference type="ChEBI" id="CHEBI:30413"/>
    </cofactor>
</comment>
<dbReference type="GO" id="GO:0004497">
    <property type="term" value="F:monooxygenase activity"/>
    <property type="evidence" value="ECO:0007669"/>
    <property type="project" value="UniProtKB-KW"/>
</dbReference>